<evidence type="ECO:0000313" key="2">
    <source>
        <dbReference type="Proteomes" id="UP000321570"/>
    </source>
</evidence>
<proteinExistence type="predicted"/>
<gene>
    <name evidence="1" type="ORF">WMSIL1_LOCUS11926</name>
</gene>
<keyword evidence="2" id="KW-1185">Reference proteome</keyword>
<name>A0A564Z1W8_HYMDI</name>
<protein>
    <submittedName>
        <fullName evidence="1">Uncharacterized protein</fullName>
    </submittedName>
</protein>
<dbReference type="AlphaFoldDB" id="A0A564Z1W8"/>
<sequence length="261" mass="30791">MWGRRVRSSRLQIKKLTDLTINQQYYLRSFLPPMLEIAAPYVIKKWIKTFDVFSYAASVCRNWKWLDAQLVNLLLPYPQDRCVDACFYMYKTSLRVTTFKNIKREKLENVAILFDVYVPNNESIQNNLEIVHIKESPRPTQSEPENALYILVFYASSTKDLHDYLNEHIDDLGTKYKVAAFLVPCHCGGPTTYNMDRLIRSYSGLSDKVRQDFMERQFKWRFWLVHCHQNSILNIDDPINWAYGECVATLKESELSEESFN</sequence>
<accession>A0A564Z1W8</accession>
<dbReference type="EMBL" id="CABIJS010000555">
    <property type="protein sequence ID" value="VUZ53527.1"/>
    <property type="molecule type" value="Genomic_DNA"/>
</dbReference>
<organism evidence="1 2">
    <name type="scientific">Hymenolepis diminuta</name>
    <name type="common">Rat tapeworm</name>
    <dbReference type="NCBI Taxonomy" id="6216"/>
    <lineage>
        <taxon>Eukaryota</taxon>
        <taxon>Metazoa</taxon>
        <taxon>Spiralia</taxon>
        <taxon>Lophotrochozoa</taxon>
        <taxon>Platyhelminthes</taxon>
        <taxon>Cestoda</taxon>
        <taxon>Eucestoda</taxon>
        <taxon>Cyclophyllidea</taxon>
        <taxon>Hymenolepididae</taxon>
        <taxon>Hymenolepis</taxon>
    </lineage>
</organism>
<reference evidence="1 2" key="1">
    <citation type="submission" date="2019-07" db="EMBL/GenBank/DDBJ databases">
        <authorList>
            <person name="Jastrzebski P J."/>
            <person name="Paukszto L."/>
            <person name="Jastrzebski P J."/>
        </authorList>
    </citation>
    <scope>NUCLEOTIDE SEQUENCE [LARGE SCALE GENOMIC DNA]</scope>
    <source>
        <strain evidence="1 2">WMS-il1</strain>
    </source>
</reference>
<evidence type="ECO:0000313" key="1">
    <source>
        <dbReference type="EMBL" id="VUZ53527.1"/>
    </source>
</evidence>
<dbReference type="Proteomes" id="UP000321570">
    <property type="component" value="Unassembled WGS sequence"/>
</dbReference>